<dbReference type="EMBL" id="OU503052">
    <property type="protein sequence ID" value="CAI9780857.1"/>
    <property type="molecule type" value="Genomic_DNA"/>
</dbReference>
<name>A0AAD2A3R8_9LAMI</name>
<accession>A0AAD2A3R8</accession>
<protein>
    <submittedName>
        <fullName evidence="1">Uncharacterized protein</fullName>
    </submittedName>
</protein>
<evidence type="ECO:0000313" key="2">
    <source>
        <dbReference type="Proteomes" id="UP000834106"/>
    </source>
</evidence>
<dbReference type="PANTHER" id="PTHR14374:SF0">
    <property type="entry name" value="TRAFFICKING PROTEIN PARTICLE COMPLEX SUBUNIT 11"/>
    <property type="match status" value="1"/>
</dbReference>
<gene>
    <name evidence="1" type="ORF">FPE_LOCUS28287</name>
</gene>
<dbReference type="PANTHER" id="PTHR14374">
    <property type="entry name" value="FOIE GRAS"/>
    <property type="match status" value="1"/>
</dbReference>
<proteinExistence type="predicted"/>
<evidence type="ECO:0000313" key="1">
    <source>
        <dbReference type="EMBL" id="CAI9780857.1"/>
    </source>
</evidence>
<dbReference type="Proteomes" id="UP000834106">
    <property type="component" value="Chromosome 17"/>
</dbReference>
<sequence length="186" mass="20865">MVYASLGYLHSCEPSSQKVHVHKSLQIEGKTAVTISHHYMLPFRRDSLLLSNIKENLDSDSIPSLALNETSILIISANSCSEVPLQLLSMSFDVEDDDSCTIQPQEEEFGEPVLHVPREDFKMVFAVIPKVICSMLKMGTVSLKWQRNSELGEDFHSCAITSQVTKHGLSMIEKMKIWPTAQKAED</sequence>
<organism evidence="1 2">
    <name type="scientific">Fraxinus pennsylvanica</name>
    <dbReference type="NCBI Taxonomy" id="56036"/>
    <lineage>
        <taxon>Eukaryota</taxon>
        <taxon>Viridiplantae</taxon>
        <taxon>Streptophyta</taxon>
        <taxon>Embryophyta</taxon>
        <taxon>Tracheophyta</taxon>
        <taxon>Spermatophyta</taxon>
        <taxon>Magnoliopsida</taxon>
        <taxon>eudicotyledons</taxon>
        <taxon>Gunneridae</taxon>
        <taxon>Pentapetalae</taxon>
        <taxon>asterids</taxon>
        <taxon>lamiids</taxon>
        <taxon>Lamiales</taxon>
        <taxon>Oleaceae</taxon>
        <taxon>Oleeae</taxon>
        <taxon>Fraxinus</taxon>
    </lineage>
</organism>
<reference evidence="1" key="1">
    <citation type="submission" date="2023-05" db="EMBL/GenBank/DDBJ databases">
        <authorList>
            <person name="Huff M."/>
        </authorList>
    </citation>
    <scope>NUCLEOTIDE SEQUENCE</scope>
</reference>
<dbReference type="AlphaFoldDB" id="A0AAD2A3R8"/>
<keyword evidence="2" id="KW-1185">Reference proteome</keyword>